<feature type="domain" description="P2X purinoreceptor 7 intracellular" evidence="1">
    <location>
        <begin position="31"/>
        <end position="176"/>
    </location>
</feature>
<evidence type="ECO:0000313" key="2">
    <source>
        <dbReference type="EMBL" id="CAH1737296.1"/>
    </source>
</evidence>
<sequence length="180" mass="21004">MSIRPYSFEPSVNDIDMADIQPGRNEPDIQEQLEGRSKINVNDWCLCNKCIRFSTDQECICCFELEKLHKLLLHSNKKTCITEISSFSKIILDEEVLNITRQQIIVKSKNKSKKKTLSSSQPTNKMWRYICYKQFTYWINSWNSIGKGNRIVIPSCVVNKIRQKYPEQDGCYVGYKSCTL</sequence>
<dbReference type="Proteomes" id="UP001154329">
    <property type="component" value="Chromosome 4"/>
</dbReference>
<reference evidence="2" key="1">
    <citation type="submission" date="2022-02" db="EMBL/GenBank/DDBJ databases">
        <authorList>
            <person name="King R."/>
        </authorList>
    </citation>
    <scope>NUCLEOTIDE SEQUENCE</scope>
</reference>
<protein>
    <recommendedName>
        <fullName evidence="1">P2X purinoreceptor 7 intracellular domain-containing protein</fullName>
    </recommendedName>
</protein>
<dbReference type="PANTHER" id="PTHR36981">
    <property type="entry name" value="ZGC:195170"/>
    <property type="match status" value="1"/>
</dbReference>
<accession>A0A9P0JI44</accession>
<dbReference type="PANTHER" id="PTHR36981:SF1">
    <property type="entry name" value="P2X PURINORECEPTOR 7 INTRACELLULAR DOMAIN-CONTAINING PROTEIN"/>
    <property type="match status" value="1"/>
</dbReference>
<name>A0A9P0JI44_APHGO</name>
<organism evidence="2 3">
    <name type="scientific">Aphis gossypii</name>
    <name type="common">Cotton aphid</name>
    <dbReference type="NCBI Taxonomy" id="80765"/>
    <lineage>
        <taxon>Eukaryota</taxon>
        <taxon>Metazoa</taxon>
        <taxon>Ecdysozoa</taxon>
        <taxon>Arthropoda</taxon>
        <taxon>Hexapoda</taxon>
        <taxon>Insecta</taxon>
        <taxon>Pterygota</taxon>
        <taxon>Neoptera</taxon>
        <taxon>Paraneoptera</taxon>
        <taxon>Hemiptera</taxon>
        <taxon>Sternorrhyncha</taxon>
        <taxon>Aphidomorpha</taxon>
        <taxon>Aphidoidea</taxon>
        <taxon>Aphididae</taxon>
        <taxon>Aphidini</taxon>
        <taxon>Aphis</taxon>
        <taxon>Aphis</taxon>
    </lineage>
</organism>
<gene>
    <name evidence="2" type="ORF">APHIGO_LOCUS10857</name>
</gene>
<evidence type="ECO:0000259" key="1">
    <source>
        <dbReference type="Pfam" id="PF20478"/>
    </source>
</evidence>
<proteinExistence type="predicted"/>
<dbReference type="EMBL" id="OU899037">
    <property type="protein sequence ID" value="CAH1737296.1"/>
    <property type="molecule type" value="Genomic_DNA"/>
</dbReference>
<dbReference type="Pfam" id="PF20478">
    <property type="entry name" value="P2RX7_C"/>
    <property type="match status" value="1"/>
</dbReference>
<dbReference type="AlphaFoldDB" id="A0A9P0JI44"/>
<evidence type="ECO:0000313" key="3">
    <source>
        <dbReference type="Proteomes" id="UP001154329"/>
    </source>
</evidence>
<reference evidence="2" key="2">
    <citation type="submission" date="2022-10" db="EMBL/GenBank/DDBJ databases">
        <authorList>
            <consortium name="ENA_rothamsted_submissions"/>
            <consortium name="culmorum"/>
            <person name="King R."/>
        </authorList>
    </citation>
    <scope>NUCLEOTIDE SEQUENCE</scope>
</reference>
<keyword evidence="3" id="KW-1185">Reference proteome</keyword>
<dbReference type="InterPro" id="IPR046815">
    <property type="entry name" value="P2RX7_C"/>
</dbReference>